<dbReference type="GO" id="GO:0016787">
    <property type="term" value="F:hydrolase activity"/>
    <property type="evidence" value="ECO:0007669"/>
    <property type="project" value="InterPro"/>
</dbReference>
<proteinExistence type="predicted"/>
<name>A0A7C4LPU7_9PLAN</name>
<protein>
    <submittedName>
        <fullName evidence="2">DUF1080 domain-containing protein</fullName>
    </submittedName>
</protein>
<reference evidence="2" key="1">
    <citation type="journal article" date="2020" name="mSystems">
        <title>Genome- and Community-Level Interaction Insights into Carbon Utilization and Element Cycling Functions of Hydrothermarchaeota in Hydrothermal Sediment.</title>
        <authorList>
            <person name="Zhou Z."/>
            <person name="Liu Y."/>
            <person name="Xu W."/>
            <person name="Pan J."/>
            <person name="Luo Z.H."/>
            <person name="Li M."/>
        </authorList>
    </citation>
    <scope>NUCLEOTIDE SEQUENCE [LARGE SCALE GENOMIC DNA]</scope>
    <source>
        <strain evidence="2">SpSt-508</strain>
    </source>
</reference>
<organism evidence="2">
    <name type="scientific">Schlesneria paludicola</name>
    <dbReference type="NCBI Taxonomy" id="360056"/>
    <lineage>
        <taxon>Bacteria</taxon>
        <taxon>Pseudomonadati</taxon>
        <taxon>Planctomycetota</taxon>
        <taxon>Planctomycetia</taxon>
        <taxon>Planctomycetales</taxon>
        <taxon>Planctomycetaceae</taxon>
        <taxon>Schlesneria</taxon>
    </lineage>
</organism>
<accession>A0A7C4LPU7</accession>
<comment type="caution">
    <text evidence="2">The sequence shown here is derived from an EMBL/GenBank/DDBJ whole genome shotgun (WGS) entry which is preliminary data.</text>
</comment>
<dbReference type="InterPro" id="IPR010496">
    <property type="entry name" value="AL/BT2_dom"/>
</dbReference>
<gene>
    <name evidence="2" type="ORF">ENS64_14420</name>
</gene>
<evidence type="ECO:0000259" key="1">
    <source>
        <dbReference type="Pfam" id="PF06439"/>
    </source>
</evidence>
<dbReference type="Pfam" id="PF06439">
    <property type="entry name" value="3keto-disac_hyd"/>
    <property type="match status" value="1"/>
</dbReference>
<sequence>MWDNSRYSSALPPILRRITMVRTTMSPVATARAVWFASFSITLAAWAEEPPQSKKPADDPPAPTPWKVLFDGKTLKDWKVTEFGGEGAVDVDEGAIVMQRGSELTGIHWTGPALPKMNYEVALEAKKIDGSDFFCGLVFPIGESYCSFVVGGWGGGVIGLSAVDGLYAVDNQTASYDSFDENRWYKIRLRVSEHLVQAWIDNKRVVHLTTKGHKFSVHPAVDLSKPLGVSCYSTVAAVRNIRIRDLSKLEAQEMPQD</sequence>
<dbReference type="Gene3D" id="2.60.120.560">
    <property type="entry name" value="Exo-inulinase, domain 1"/>
    <property type="match status" value="1"/>
</dbReference>
<feature type="domain" description="3-keto-alpha-glucoside-1,2-lyase/3-keto-2-hydroxy-glucal hydratase" evidence="1">
    <location>
        <begin position="66"/>
        <end position="244"/>
    </location>
</feature>
<evidence type="ECO:0000313" key="2">
    <source>
        <dbReference type="EMBL" id="HGT40437.1"/>
    </source>
</evidence>
<dbReference type="AlphaFoldDB" id="A0A7C4LPU7"/>
<dbReference type="EMBL" id="DSVQ01000016">
    <property type="protein sequence ID" value="HGT40437.1"/>
    <property type="molecule type" value="Genomic_DNA"/>
</dbReference>